<dbReference type="SUPFAM" id="SSF51197">
    <property type="entry name" value="Clavaminate synthase-like"/>
    <property type="match status" value="1"/>
</dbReference>
<evidence type="ECO:0000313" key="4">
    <source>
        <dbReference type="EMBL" id="CAH0364013.1"/>
    </source>
</evidence>
<dbReference type="InterPro" id="IPR050910">
    <property type="entry name" value="JMJD6_ArgDemeth/LysHydrox"/>
</dbReference>
<dbReference type="PROSITE" id="PS51184">
    <property type="entry name" value="JMJC"/>
    <property type="match status" value="1"/>
</dbReference>
<dbReference type="PANTHER" id="PTHR12480">
    <property type="entry name" value="ARGININE DEMETHYLASE AND LYSYL-HYDROXYLASE JMJD"/>
    <property type="match status" value="1"/>
</dbReference>
<dbReference type="EMBL" id="CAKKNE010000001">
    <property type="protein sequence ID" value="CAH0364013.1"/>
    <property type="molecule type" value="Genomic_DNA"/>
</dbReference>
<dbReference type="Gene3D" id="2.60.120.650">
    <property type="entry name" value="Cupin"/>
    <property type="match status" value="1"/>
</dbReference>
<evidence type="ECO:0000313" key="5">
    <source>
        <dbReference type="Proteomes" id="UP000789595"/>
    </source>
</evidence>
<proteinExistence type="predicted"/>
<evidence type="ECO:0000313" key="3">
    <source>
        <dbReference type="EMBL" id="CAE0690396.1"/>
    </source>
</evidence>
<dbReference type="AlphaFoldDB" id="A0A7S4E4Y4"/>
<keyword evidence="5" id="KW-1185">Reference proteome</keyword>
<dbReference type="SUPFAM" id="SSF48403">
    <property type="entry name" value="Ankyrin repeat"/>
    <property type="match status" value="1"/>
</dbReference>
<dbReference type="EMBL" id="HBIW01006957">
    <property type="protein sequence ID" value="CAE0690396.1"/>
    <property type="molecule type" value="Transcribed_RNA"/>
</dbReference>
<accession>A0A7S4E4Y4</accession>
<evidence type="ECO:0000259" key="2">
    <source>
        <dbReference type="PROSITE" id="PS51184"/>
    </source>
</evidence>
<gene>
    <name evidence="3" type="ORF">PCAL00307_LOCUS5832</name>
    <name evidence="4" type="ORF">PECAL_1P03600</name>
</gene>
<reference evidence="3" key="1">
    <citation type="submission" date="2021-01" db="EMBL/GenBank/DDBJ databases">
        <authorList>
            <person name="Corre E."/>
            <person name="Pelletier E."/>
            <person name="Niang G."/>
            <person name="Scheremetjew M."/>
            <person name="Finn R."/>
            <person name="Kale V."/>
            <person name="Holt S."/>
            <person name="Cochrane G."/>
            <person name="Meng A."/>
            <person name="Brown T."/>
            <person name="Cohen L."/>
        </authorList>
    </citation>
    <scope>NUCLEOTIDE SEQUENCE</scope>
    <source>
        <strain evidence="3">CCMP1756</strain>
    </source>
</reference>
<feature type="region of interest" description="Disordered" evidence="1">
    <location>
        <begin position="1"/>
        <end position="22"/>
    </location>
</feature>
<name>A0A7S4E4Y4_9STRA</name>
<dbReference type="OrthoDB" id="205941at2759"/>
<sequence>MAKKNKSKPSKNGTKAAARDATAPKPSRSSIYVAAAVAAIAAVAAVFLNRDAATAHAQTILKCYASNDCAVPLPSCGVVTAPASIAPALRANDAVLVAAVRSSTTTLVRAAGETPLATGTNASAIDRALLALDVECGTKIATTTSPRLKQVLAVFKEVSGTQAREPVVEARIAQLRKLLKDSDVDVRGALGVGGFFASAASMETADTPLLRAARNCDPRATMALLQLGANPRLRDARDLRALDLALKCQDRNVFGVAKVLIDHCGKPCIDFEDETTPHDGLNPIHRVLLLWASSWFPTRPVQNPWNMMLAWMLEAGADATQPTRTPSKEAPLHIACAKRNVRALELLLDSLERSQTLQGALTQKDALGGFAPLHVCGGSWKIWSVTLPRLLAGAGELNTQALDLDEACIPLVRSLATSDGQPALATADVLAQCGFYGRAVALLVQNGAPVDARDSQNRTFLHFLHPHLVRDAASALPSIDVPYKDVISGAVSKHPDALQLLAESRLERERWHAPKQEPAPHTSFDASDQNCDEVVAVAHTDDEVLDAIRNHRPVIRRDALDASWNKAREDWGDRARLEALGGGALVRSGPIPYASAFATTERVLTLREAMARSADESANAETQRRKKKDVEAPSYVFEQIRWDGVSTDHPLFDVIKARVGDSPVSDMIIHDAQFFVGSRYSGAPAHYHSHAMNFLVKGKKRWLLWPPASALYSRVPAVSWLDRKDARAYQCVQPENASLYVPAGWGHAVLNLEDHTVGVALEFHVEGELAWSFESRATDLVSASRRL</sequence>
<dbReference type="InterPro" id="IPR003347">
    <property type="entry name" value="JmjC_dom"/>
</dbReference>
<organism evidence="3">
    <name type="scientific">Pelagomonas calceolata</name>
    <dbReference type="NCBI Taxonomy" id="35677"/>
    <lineage>
        <taxon>Eukaryota</taxon>
        <taxon>Sar</taxon>
        <taxon>Stramenopiles</taxon>
        <taxon>Ochrophyta</taxon>
        <taxon>Pelagophyceae</taxon>
        <taxon>Pelagomonadales</taxon>
        <taxon>Pelagomonadaceae</taxon>
        <taxon>Pelagomonas</taxon>
    </lineage>
</organism>
<evidence type="ECO:0000256" key="1">
    <source>
        <dbReference type="SAM" id="MobiDB-lite"/>
    </source>
</evidence>
<reference evidence="4" key="2">
    <citation type="submission" date="2021-11" db="EMBL/GenBank/DDBJ databases">
        <authorList>
            <consortium name="Genoscope - CEA"/>
            <person name="William W."/>
        </authorList>
    </citation>
    <scope>NUCLEOTIDE SEQUENCE</scope>
</reference>
<protein>
    <recommendedName>
        <fullName evidence="2">JmjC domain-containing protein</fullName>
    </recommendedName>
</protein>
<dbReference type="Gene3D" id="1.25.40.20">
    <property type="entry name" value="Ankyrin repeat-containing domain"/>
    <property type="match status" value="2"/>
</dbReference>
<dbReference type="Proteomes" id="UP000789595">
    <property type="component" value="Unassembled WGS sequence"/>
</dbReference>
<dbReference type="InterPro" id="IPR036770">
    <property type="entry name" value="Ankyrin_rpt-contain_sf"/>
</dbReference>
<feature type="domain" description="JmjC" evidence="2">
    <location>
        <begin position="621"/>
        <end position="780"/>
    </location>
</feature>